<name>A0A6S7IIC7_PARCT</name>
<evidence type="ECO:0000256" key="1">
    <source>
        <dbReference type="SAM" id="Coils"/>
    </source>
</evidence>
<feature type="region of interest" description="Disordered" evidence="2">
    <location>
        <begin position="658"/>
        <end position="687"/>
    </location>
</feature>
<feature type="region of interest" description="Disordered" evidence="2">
    <location>
        <begin position="392"/>
        <end position="498"/>
    </location>
</feature>
<dbReference type="Gene3D" id="1.10.533.10">
    <property type="entry name" value="Death Domain, Fas"/>
    <property type="match status" value="1"/>
</dbReference>
<comment type="caution">
    <text evidence="3">The sequence shown here is derived from an EMBL/GenBank/DDBJ whole genome shotgun (WGS) entry which is preliminary data.</text>
</comment>
<dbReference type="AlphaFoldDB" id="A0A6S7IIC7"/>
<keyword evidence="1" id="KW-0175">Coiled coil</keyword>
<evidence type="ECO:0000313" key="3">
    <source>
        <dbReference type="EMBL" id="CAB4005592.1"/>
    </source>
</evidence>
<sequence>MLSIIGHLVNKVMKYNIYNEIPISSVSANGPASMQQSTYNETRKVSSSELMNSVSKAKVVLAEASYLLDLSENYVKCPSERTAKPLKLFLKKAAHNELFTPDENEFFLDMLRSLSIDKCSVDDKESFISANRDLDNDVDLHSQPNSILEETSQVHSVNEKSSFLAPNLGGNQKNFESDQSSNLKNLGNVPEDFENILIKQVSDKIPTQEKDFVSSDEDSSFSPLCYKDKRNKKPEREISKDSRMVYSVIPQLNKGERDRRIHAYPKYSGKERELKSEKMIEENALKSRNSIQFPKPPAQMILLKVKDLEQENLSLKSQMKLLETEYKDILAELGQIAVEKNAKENEDKKSELFQQIFRPALSEATTMPSSNDRPINNMNVSGCLNRFLKPQTMHQKDDVPSVTYPSTSRQQPAKEADTLVQRSNHQPRKEEMVTSDIDLSKTQKGDQRKTKVSNFSNNNENQTPPTQNSSTNTSRKKARGGKEINQSENVQGPSGLASTPQQSFFGTECVSLGNVPPTSVATTLYNNYKLLLLSLGQRLLSGDVVKLKNWASQNFAINNPQNATDILLQLDQKGVVNASNLSQLCNFFESIVRIDLVCIIDAFVLGDFSLLRLTLAPKKQAANPGQIPTSQSSTNPMYQSVFNPLNTSQSLVNQAARDTLQTTRGRNPAPSRKPGKCNGAKRSLPEQTQLAACRNSSDTHTPTHFPRSLNKNLSTASEQQNLQPATGFAARLSDEVASDGSVTSMCFLSF</sequence>
<dbReference type="PROSITE" id="PS50168">
    <property type="entry name" value="DED"/>
    <property type="match status" value="1"/>
</dbReference>
<reference evidence="3" key="1">
    <citation type="submission" date="2020-04" db="EMBL/GenBank/DDBJ databases">
        <authorList>
            <person name="Alioto T."/>
            <person name="Alioto T."/>
            <person name="Gomez Garrido J."/>
        </authorList>
    </citation>
    <scope>NUCLEOTIDE SEQUENCE</scope>
    <source>
        <strain evidence="3">A484AB</strain>
    </source>
</reference>
<dbReference type="InterPro" id="IPR001875">
    <property type="entry name" value="DED_dom"/>
</dbReference>
<feature type="coiled-coil region" evidence="1">
    <location>
        <begin position="298"/>
        <end position="332"/>
    </location>
</feature>
<dbReference type="GO" id="GO:0042981">
    <property type="term" value="P:regulation of apoptotic process"/>
    <property type="evidence" value="ECO:0007669"/>
    <property type="project" value="InterPro"/>
</dbReference>
<feature type="compositionally biased region" description="Polar residues" evidence="2">
    <location>
        <begin position="169"/>
        <end position="185"/>
    </location>
</feature>
<gene>
    <name evidence="3" type="ORF">PACLA_8A007193</name>
</gene>
<feature type="compositionally biased region" description="Polar residues" evidence="2">
    <location>
        <begin position="484"/>
        <end position="498"/>
    </location>
</feature>
<feature type="compositionally biased region" description="Low complexity" evidence="2">
    <location>
        <begin position="456"/>
        <end position="473"/>
    </location>
</feature>
<dbReference type="Proteomes" id="UP001152795">
    <property type="component" value="Unassembled WGS sequence"/>
</dbReference>
<accession>A0A6S7IIC7</accession>
<organism evidence="3 4">
    <name type="scientific">Paramuricea clavata</name>
    <name type="common">Red gorgonian</name>
    <name type="synonym">Violescent sea-whip</name>
    <dbReference type="NCBI Taxonomy" id="317549"/>
    <lineage>
        <taxon>Eukaryota</taxon>
        <taxon>Metazoa</taxon>
        <taxon>Cnidaria</taxon>
        <taxon>Anthozoa</taxon>
        <taxon>Octocorallia</taxon>
        <taxon>Malacalcyonacea</taxon>
        <taxon>Plexauridae</taxon>
        <taxon>Paramuricea</taxon>
    </lineage>
</organism>
<dbReference type="InterPro" id="IPR011029">
    <property type="entry name" value="DEATH-like_dom_sf"/>
</dbReference>
<keyword evidence="4" id="KW-1185">Reference proteome</keyword>
<evidence type="ECO:0000256" key="2">
    <source>
        <dbReference type="SAM" id="MobiDB-lite"/>
    </source>
</evidence>
<feature type="compositionally biased region" description="Basic and acidic residues" evidence="2">
    <location>
        <begin position="427"/>
        <end position="449"/>
    </location>
</feature>
<feature type="region of interest" description="Disordered" evidence="2">
    <location>
        <begin position="209"/>
        <end position="236"/>
    </location>
</feature>
<dbReference type="SUPFAM" id="SSF47986">
    <property type="entry name" value="DEATH domain"/>
    <property type="match status" value="1"/>
</dbReference>
<proteinExistence type="predicted"/>
<protein>
    <submittedName>
        <fullName evidence="3">---NA</fullName>
    </submittedName>
</protein>
<feature type="region of interest" description="Disordered" evidence="2">
    <location>
        <begin position="163"/>
        <end position="186"/>
    </location>
</feature>
<dbReference type="EMBL" id="CACRXK020005244">
    <property type="protein sequence ID" value="CAB4005592.1"/>
    <property type="molecule type" value="Genomic_DNA"/>
</dbReference>
<evidence type="ECO:0000313" key="4">
    <source>
        <dbReference type="Proteomes" id="UP001152795"/>
    </source>
</evidence>